<dbReference type="Proteomes" id="UP001163726">
    <property type="component" value="Chromosome"/>
</dbReference>
<dbReference type="RefSeq" id="WP_268073394.1">
    <property type="nucleotide sequence ID" value="NZ_CP109965.1"/>
</dbReference>
<dbReference type="EMBL" id="CP109965">
    <property type="protein sequence ID" value="WAJ69202.1"/>
    <property type="molecule type" value="Genomic_DNA"/>
</dbReference>
<evidence type="ECO:0000313" key="1">
    <source>
        <dbReference type="EMBL" id="WAJ69202.1"/>
    </source>
</evidence>
<proteinExistence type="predicted"/>
<evidence type="ECO:0000313" key="2">
    <source>
        <dbReference type="Proteomes" id="UP001163726"/>
    </source>
</evidence>
<sequence length="168" mass="19318">MENKLPIILDIEASGFGRGSYPIEVGFVLPSKKRLNYLVKPEDNWTHWSSSAEHKHHIKRELLFNMGFNVRQVADELNKTLAGELVYTDAWGHDLSWLGKLYDAAGCLPSFKLEPIRAILTQAQIEIWHSVKDNLVELYKEPRHRASSDAAIIQLCYEFTQVETAQYF</sequence>
<protein>
    <submittedName>
        <fullName evidence="1">Uncharacterized protein</fullName>
    </submittedName>
</protein>
<gene>
    <name evidence="1" type="ORF">OLW01_08380</name>
</gene>
<organism evidence="1 2">
    <name type="scientific">Catenovulum adriaticum</name>
    <dbReference type="NCBI Taxonomy" id="2984846"/>
    <lineage>
        <taxon>Bacteria</taxon>
        <taxon>Pseudomonadati</taxon>
        <taxon>Pseudomonadota</taxon>
        <taxon>Gammaproteobacteria</taxon>
        <taxon>Alteromonadales</taxon>
        <taxon>Alteromonadaceae</taxon>
        <taxon>Catenovulum</taxon>
    </lineage>
</organism>
<dbReference type="InterPro" id="IPR036397">
    <property type="entry name" value="RNaseH_sf"/>
</dbReference>
<name>A0ABY7AHW5_9ALTE</name>
<dbReference type="Gene3D" id="3.30.420.10">
    <property type="entry name" value="Ribonuclease H-like superfamily/Ribonuclease H"/>
    <property type="match status" value="1"/>
</dbReference>
<dbReference type="InterPro" id="IPR012337">
    <property type="entry name" value="RNaseH-like_sf"/>
</dbReference>
<keyword evidence="2" id="KW-1185">Reference proteome</keyword>
<reference evidence="1" key="1">
    <citation type="submission" date="2022-10" db="EMBL/GenBank/DDBJ databases">
        <title>Catenovulum adriacola sp. nov. isolated in the Harbour of Susak.</title>
        <authorList>
            <person name="Schoch T."/>
            <person name="Reich S.J."/>
            <person name="Stoeferle S."/>
            <person name="Flaiz M."/>
            <person name="Kazda M."/>
            <person name="Riedel C.U."/>
            <person name="Duerre P."/>
        </authorList>
    </citation>
    <scope>NUCLEOTIDE SEQUENCE</scope>
    <source>
        <strain evidence="1">TS8</strain>
    </source>
</reference>
<dbReference type="SUPFAM" id="SSF53098">
    <property type="entry name" value="Ribonuclease H-like"/>
    <property type="match status" value="1"/>
</dbReference>
<accession>A0ABY7AHW5</accession>